<dbReference type="RefSeq" id="XP_013310176.1">
    <property type="nucleotide sequence ID" value="XM_013454722.1"/>
</dbReference>
<evidence type="ECO:0000259" key="2">
    <source>
        <dbReference type="Pfam" id="PF00144"/>
    </source>
</evidence>
<dbReference type="Gene3D" id="3.40.710.10">
    <property type="entry name" value="DD-peptidase/beta-lactamase superfamily"/>
    <property type="match status" value="1"/>
</dbReference>
<organism evidence="4 5">
    <name type="scientific">Exophiala xenobiotica</name>
    <dbReference type="NCBI Taxonomy" id="348802"/>
    <lineage>
        <taxon>Eukaryota</taxon>
        <taxon>Fungi</taxon>
        <taxon>Dikarya</taxon>
        <taxon>Ascomycota</taxon>
        <taxon>Pezizomycotina</taxon>
        <taxon>Eurotiomycetes</taxon>
        <taxon>Chaetothyriomycetidae</taxon>
        <taxon>Chaetothyriales</taxon>
        <taxon>Herpotrichiellaceae</taxon>
        <taxon>Exophiala</taxon>
    </lineage>
</organism>
<evidence type="ECO:0000259" key="3">
    <source>
        <dbReference type="Pfam" id="PF26335"/>
    </source>
</evidence>
<feature type="chain" id="PRO_5002239744" evidence="1">
    <location>
        <begin position="22"/>
        <end position="573"/>
    </location>
</feature>
<keyword evidence="1" id="KW-0732">Signal</keyword>
<dbReference type="InterPro" id="IPR001466">
    <property type="entry name" value="Beta-lactam-related"/>
</dbReference>
<dbReference type="Pfam" id="PF26335">
    <property type="entry name" value="ARB_00930_C"/>
    <property type="match status" value="1"/>
</dbReference>
<dbReference type="PANTHER" id="PTHR22935">
    <property type="entry name" value="PENICILLIN-BINDING PROTEIN"/>
    <property type="match status" value="1"/>
</dbReference>
<name>A0A0D2CIC5_9EURO</name>
<dbReference type="PANTHER" id="PTHR22935:SF97">
    <property type="entry name" value="BETA-LACTAMASE-RELATED DOMAIN-CONTAINING PROTEIN"/>
    <property type="match status" value="1"/>
</dbReference>
<dbReference type="SUPFAM" id="SSF56601">
    <property type="entry name" value="beta-lactamase/transpeptidase-like"/>
    <property type="match status" value="1"/>
</dbReference>
<evidence type="ECO:0000256" key="1">
    <source>
        <dbReference type="SAM" id="SignalP"/>
    </source>
</evidence>
<evidence type="ECO:0000313" key="4">
    <source>
        <dbReference type="EMBL" id="KIW49592.1"/>
    </source>
</evidence>
<dbReference type="AlphaFoldDB" id="A0A0D2CIC5"/>
<dbReference type="HOGENOM" id="CLU_019706_2_1_1"/>
<dbReference type="EMBL" id="KN847323">
    <property type="protein sequence ID" value="KIW49592.1"/>
    <property type="molecule type" value="Genomic_DNA"/>
</dbReference>
<dbReference type="OrthoDB" id="10250282at2759"/>
<reference evidence="4 5" key="1">
    <citation type="submission" date="2015-01" db="EMBL/GenBank/DDBJ databases">
        <title>The Genome Sequence of Exophiala xenobiotica CBS118157.</title>
        <authorList>
            <consortium name="The Broad Institute Genomics Platform"/>
            <person name="Cuomo C."/>
            <person name="de Hoog S."/>
            <person name="Gorbushina A."/>
            <person name="Stielow B."/>
            <person name="Teixiera M."/>
            <person name="Abouelleil A."/>
            <person name="Chapman S.B."/>
            <person name="Priest M."/>
            <person name="Young S.K."/>
            <person name="Wortman J."/>
            <person name="Nusbaum C."/>
            <person name="Birren B."/>
        </authorList>
    </citation>
    <scope>NUCLEOTIDE SEQUENCE [LARGE SCALE GENOMIC DNA]</scope>
    <source>
        <strain evidence="4 5">CBS 118157</strain>
    </source>
</reference>
<feature type="domain" description="Beta-lactamase-related" evidence="2">
    <location>
        <begin position="94"/>
        <end position="396"/>
    </location>
</feature>
<feature type="domain" description="Beta-lactamase-like ARB-00930-like C-terminal" evidence="3">
    <location>
        <begin position="424"/>
        <end position="572"/>
    </location>
</feature>
<dbReference type="Proteomes" id="UP000054342">
    <property type="component" value="Unassembled WGS sequence"/>
</dbReference>
<keyword evidence="5" id="KW-1185">Reference proteome</keyword>
<accession>A0A0D2CIC5</accession>
<dbReference type="InterPro" id="IPR051478">
    <property type="entry name" value="Beta-lactamase-like_AB/R"/>
</dbReference>
<feature type="signal peptide" evidence="1">
    <location>
        <begin position="1"/>
        <end position="21"/>
    </location>
</feature>
<gene>
    <name evidence="4" type="ORF">PV05_11260</name>
</gene>
<dbReference type="Pfam" id="PF00144">
    <property type="entry name" value="Beta-lactamase"/>
    <property type="match status" value="1"/>
</dbReference>
<dbReference type="STRING" id="348802.A0A0D2CIC5"/>
<protein>
    <submittedName>
        <fullName evidence="4">Uncharacterized protein</fullName>
    </submittedName>
</protein>
<dbReference type="InterPro" id="IPR058664">
    <property type="entry name" value="ARB_00930-like_C"/>
</dbReference>
<dbReference type="InterPro" id="IPR012338">
    <property type="entry name" value="Beta-lactam/transpept-like"/>
</dbReference>
<proteinExistence type="predicted"/>
<evidence type="ECO:0000313" key="5">
    <source>
        <dbReference type="Proteomes" id="UP000054342"/>
    </source>
</evidence>
<dbReference type="GeneID" id="25333168"/>
<sequence length="573" mass="61435">MVVCWQRIVFGLFLHYTLLLAQCPPLGSVLPAPTGLSQSSVFQELATQINAQLQNTSSTLNQTAVSIGVRSLHDSGPLVNFHYTPSKFNTTGVHKVDGNTVYRIGSTSKLFTALSILQLEGKVNLSDSVTKYVPKLGDLSGANKSLTKVDWDSVTIEALLSHMGGVPADLSNSAIQYVPGLTQEIGLPQLPQSQQSLPCGDAPGEPGCTWDVFLNNIGRRPPVYRPFTTPVYSNVGYAVLGRVIENVSGKTNAEYLQQNIINKASMNRTTIGSPPASSLGFIPAESNWWGNSIGYEDPSGGIYASNNDLLSFGTAILSNTLLDSERTRTWMKPVTFTSSMGVAVGAPWEIARGPNLTSWDGRIIDFYTKTGNLGDYTAILVLVPDYDLVLAMNVAGPDGTIGVIQVIFSALVQTLMPVVDQIGKSQASQKFSGTFAAAAAAAKQNSSLSSLALSVDDKFGGLLVSNFSANGVDVAKGFSALNGYDPAQEPTTIRLYPTNLKQGNESAWRAVYTIGTADAQLFFPQGSCQTWTEIDLTTYGLEALDYFVLTENESGKVVAVEPKAWRLVLERAD</sequence>